<dbReference type="Proteomes" id="UP000194127">
    <property type="component" value="Unassembled WGS sequence"/>
</dbReference>
<feature type="region of interest" description="Disordered" evidence="1">
    <location>
        <begin position="1"/>
        <end position="107"/>
    </location>
</feature>
<feature type="compositionally biased region" description="Low complexity" evidence="1">
    <location>
        <begin position="399"/>
        <end position="410"/>
    </location>
</feature>
<gene>
    <name evidence="2" type="ORF">POSPLADRAFT_1067144</name>
</gene>
<reference evidence="2 3" key="1">
    <citation type="submission" date="2017-04" db="EMBL/GenBank/DDBJ databases">
        <title>Genome Sequence of the Model Brown-Rot Fungus Postia placenta SB12.</title>
        <authorList>
            <consortium name="DOE Joint Genome Institute"/>
            <person name="Gaskell J."/>
            <person name="Kersten P."/>
            <person name="Larrondo L.F."/>
            <person name="Canessa P."/>
            <person name="Martinez D."/>
            <person name="Hibbett D."/>
            <person name="Schmoll M."/>
            <person name="Kubicek C.P."/>
            <person name="Martinez A.T."/>
            <person name="Yadav J."/>
            <person name="Master E."/>
            <person name="Magnuson J.K."/>
            <person name="James T."/>
            <person name="Yaver D."/>
            <person name="Berka R."/>
            <person name="Labutti K."/>
            <person name="Lipzen A."/>
            <person name="Aerts A."/>
            <person name="Barry K."/>
            <person name="Henrissat B."/>
            <person name="Blanchette R."/>
            <person name="Grigoriev I."/>
            <person name="Cullen D."/>
        </authorList>
    </citation>
    <scope>NUCLEOTIDE SEQUENCE [LARGE SCALE GENOMIC DNA]</scope>
    <source>
        <strain evidence="2 3">MAD-698-R-SB12</strain>
    </source>
</reference>
<dbReference type="AlphaFoldDB" id="A0A1X6MSF0"/>
<feature type="compositionally biased region" description="Polar residues" evidence="1">
    <location>
        <begin position="20"/>
        <end position="31"/>
    </location>
</feature>
<keyword evidence="3" id="KW-1185">Reference proteome</keyword>
<feature type="region of interest" description="Disordered" evidence="1">
    <location>
        <begin position="264"/>
        <end position="649"/>
    </location>
</feature>
<accession>A0A1X6MSF0</accession>
<feature type="compositionally biased region" description="Basic and acidic residues" evidence="1">
    <location>
        <begin position="563"/>
        <end position="576"/>
    </location>
</feature>
<feature type="compositionally biased region" description="Low complexity" evidence="1">
    <location>
        <begin position="527"/>
        <end position="537"/>
    </location>
</feature>
<evidence type="ECO:0000313" key="2">
    <source>
        <dbReference type="EMBL" id="OSX59324.1"/>
    </source>
</evidence>
<evidence type="ECO:0000313" key="3">
    <source>
        <dbReference type="Proteomes" id="UP000194127"/>
    </source>
</evidence>
<feature type="compositionally biased region" description="Pro residues" evidence="1">
    <location>
        <begin position="429"/>
        <end position="439"/>
    </location>
</feature>
<evidence type="ECO:0000256" key="1">
    <source>
        <dbReference type="SAM" id="MobiDB-lite"/>
    </source>
</evidence>
<feature type="compositionally biased region" description="Basic residues" evidence="1">
    <location>
        <begin position="1"/>
        <end position="17"/>
    </location>
</feature>
<name>A0A1X6MSF0_9APHY</name>
<protein>
    <submittedName>
        <fullName evidence="2">Uncharacterized protein</fullName>
    </submittedName>
</protein>
<feature type="compositionally biased region" description="Pro residues" evidence="1">
    <location>
        <begin position="492"/>
        <end position="515"/>
    </location>
</feature>
<organism evidence="2 3">
    <name type="scientific">Postia placenta MAD-698-R-SB12</name>
    <dbReference type="NCBI Taxonomy" id="670580"/>
    <lineage>
        <taxon>Eukaryota</taxon>
        <taxon>Fungi</taxon>
        <taxon>Dikarya</taxon>
        <taxon>Basidiomycota</taxon>
        <taxon>Agaricomycotina</taxon>
        <taxon>Agaricomycetes</taxon>
        <taxon>Polyporales</taxon>
        <taxon>Adustoporiaceae</taxon>
        <taxon>Rhodonia</taxon>
    </lineage>
</organism>
<feature type="compositionally biased region" description="Low complexity" evidence="1">
    <location>
        <begin position="316"/>
        <end position="353"/>
    </location>
</feature>
<feature type="compositionally biased region" description="Acidic residues" evidence="1">
    <location>
        <begin position="59"/>
        <end position="70"/>
    </location>
</feature>
<feature type="compositionally biased region" description="Pro residues" evidence="1">
    <location>
        <begin position="360"/>
        <end position="369"/>
    </location>
</feature>
<dbReference type="GeneID" id="36327098"/>
<dbReference type="STRING" id="670580.A0A1X6MSF0"/>
<proteinExistence type="predicted"/>
<dbReference type="EMBL" id="KZ110602">
    <property type="protein sequence ID" value="OSX59324.1"/>
    <property type="molecule type" value="Genomic_DNA"/>
</dbReference>
<dbReference type="RefSeq" id="XP_024336118.1">
    <property type="nucleotide sequence ID" value="XM_024482148.1"/>
</dbReference>
<feature type="compositionally biased region" description="Basic and acidic residues" evidence="1">
    <location>
        <begin position="40"/>
        <end position="56"/>
    </location>
</feature>
<sequence length="649" mass="69287">MSTHSPPRRGRHRKRLSALRLSSDTTVSTLPAYTPPPWSKGRDFPPDGDLSDRPPDYPDSAEEGDADTDSDDPRSAPYYPPPLPLSPSRRLYRTQSTRTHRRQPSAAADPYLDSLLARSVHALEMSNALLQSSMSTQSSLSAVLAADSPVDRTLEARAHMLSTRIAGNRDLHETWVDDLDEISRSVEDLVGEDGDTAELQPLPDEDFVSQSLPVSGFADRMQRRGHLRRPSLDLRIASTPQLQYSNHDRSHFVAPAPRALTMYVDSTDDPDSITLPPTLGLRTSHLPPTPLPSQTFSDPGPEAPADTNKRLVDVLSSYVSRSPPRPSTSVSSSPRKSSSLSTRSGRSSSTSSHTVRHVRPSPPVKPPSASPSDARSRSLTPMRNLSPALPSRPMTPPIEELSTSSESSSSGTMHVDRTVESLRNILDRQPPPPPKPTSPRPAFLSPPSVAPVAGTSTATASISRMFTKARHSSSTRPPSPPRQSVLKHRSAPPTPNPSSTPTPNSTPAPSAPPTPTLLGIPGAFGFTRSRTSSAASSGCSTPTPKRISFAELPEPHVGASSSKLRDKKAGARDGGGKARRRRGRGAQGRGKEEDEGGGWWTGWLLGAAGTGSGSGLSLSASREERVPGGLGSSWSVRPGYGGSLEEWGA</sequence>
<feature type="compositionally biased region" description="Polar residues" evidence="1">
    <location>
        <begin position="454"/>
        <end position="464"/>
    </location>
</feature>
<dbReference type="OrthoDB" id="3254377at2759"/>